<feature type="domain" description="VASt" evidence="5">
    <location>
        <begin position="1088"/>
        <end position="1289"/>
    </location>
</feature>
<evidence type="ECO:0000256" key="3">
    <source>
        <dbReference type="SAM" id="MobiDB-lite"/>
    </source>
</evidence>
<feature type="compositionally biased region" description="Polar residues" evidence="3">
    <location>
        <begin position="1478"/>
        <end position="1496"/>
    </location>
</feature>
<feature type="domain" description="VASt" evidence="5">
    <location>
        <begin position="432"/>
        <end position="637"/>
    </location>
</feature>
<keyword evidence="4" id="KW-0812">Transmembrane</keyword>
<feature type="region of interest" description="Disordered" evidence="3">
    <location>
        <begin position="1028"/>
        <end position="1073"/>
    </location>
</feature>
<evidence type="ECO:0000256" key="1">
    <source>
        <dbReference type="ARBA" id="ARBA00004370"/>
    </source>
</evidence>
<feature type="compositionally biased region" description="Low complexity" evidence="3">
    <location>
        <begin position="335"/>
        <end position="347"/>
    </location>
</feature>
<dbReference type="Pfam" id="PF16016">
    <property type="entry name" value="VASt"/>
    <property type="match status" value="2"/>
</dbReference>
<accession>A0AAD8Y865</accession>
<dbReference type="EMBL" id="JATAAI010000013">
    <property type="protein sequence ID" value="KAK1741591.1"/>
    <property type="molecule type" value="Genomic_DNA"/>
</dbReference>
<feature type="region of interest" description="Disordered" evidence="3">
    <location>
        <begin position="2096"/>
        <end position="2115"/>
    </location>
</feature>
<gene>
    <name evidence="6" type="ORF">QTG54_008069</name>
</gene>
<evidence type="ECO:0000313" key="6">
    <source>
        <dbReference type="EMBL" id="KAK1741591.1"/>
    </source>
</evidence>
<feature type="region of interest" description="Disordered" evidence="3">
    <location>
        <begin position="333"/>
        <end position="356"/>
    </location>
</feature>
<protein>
    <submittedName>
        <fullName evidence="6">DUF4782 domain-containing protein</fullName>
    </submittedName>
</protein>
<reference evidence="6" key="1">
    <citation type="submission" date="2023-06" db="EMBL/GenBank/DDBJ databases">
        <title>Survivors Of The Sea: Transcriptome response of Skeletonema marinoi to long-term dormancy.</title>
        <authorList>
            <person name="Pinder M.I.M."/>
            <person name="Kourtchenko O."/>
            <person name="Robertson E.K."/>
            <person name="Larsson T."/>
            <person name="Maumus F."/>
            <person name="Osuna-Cruz C.M."/>
            <person name="Vancaester E."/>
            <person name="Stenow R."/>
            <person name="Vandepoele K."/>
            <person name="Ploug H."/>
            <person name="Bruchert V."/>
            <person name="Godhe A."/>
            <person name="Topel M."/>
        </authorList>
    </citation>
    <scope>NUCLEOTIDE SEQUENCE</scope>
    <source>
        <strain evidence="6">R05AC</strain>
    </source>
</reference>
<evidence type="ECO:0000259" key="5">
    <source>
        <dbReference type="PROSITE" id="PS51778"/>
    </source>
</evidence>
<keyword evidence="4" id="KW-1133">Transmembrane helix</keyword>
<dbReference type="Proteomes" id="UP001224775">
    <property type="component" value="Unassembled WGS sequence"/>
</dbReference>
<comment type="caution">
    <text evidence="6">The sequence shown here is derived from an EMBL/GenBank/DDBJ whole genome shotgun (WGS) entry which is preliminary data.</text>
</comment>
<feature type="compositionally biased region" description="Polar residues" evidence="3">
    <location>
        <begin position="1032"/>
        <end position="1068"/>
    </location>
</feature>
<keyword evidence="7" id="KW-1185">Reference proteome</keyword>
<feature type="compositionally biased region" description="Low complexity" evidence="3">
    <location>
        <begin position="993"/>
        <end position="1003"/>
    </location>
</feature>
<evidence type="ECO:0000256" key="2">
    <source>
        <dbReference type="ARBA" id="ARBA00023136"/>
    </source>
</evidence>
<feature type="region of interest" description="Disordered" evidence="3">
    <location>
        <begin position="368"/>
        <end position="422"/>
    </location>
</feature>
<keyword evidence="2 4" id="KW-0472">Membrane</keyword>
<dbReference type="InterPro" id="IPR031968">
    <property type="entry name" value="VASt"/>
</dbReference>
<dbReference type="GO" id="GO:0016020">
    <property type="term" value="C:membrane"/>
    <property type="evidence" value="ECO:0007669"/>
    <property type="project" value="UniProtKB-SubCell"/>
</dbReference>
<feature type="region of interest" description="Disordered" evidence="3">
    <location>
        <begin position="1467"/>
        <end position="1496"/>
    </location>
</feature>
<feature type="region of interest" description="Disordered" evidence="3">
    <location>
        <begin position="750"/>
        <end position="770"/>
    </location>
</feature>
<evidence type="ECO:0000256" key="4">
    <source>
        <dbReference type="SAM" id="Phobius"/>
    </source>
</evidence>
<evidence type="ECO:0000313" key="7">
    <source>
        <dbReference type="Proteomes" id="UP001224775"/>
    </source>
</evidence>
<name>A0AAD8Y865_9STRA</name>
<organism evidence="6 7">
    <name type="scientific">Skeletonema marinoi</name>
    <dbReference type="NCBI Taxonomy" id="267567"/>
    <lineage>
        <taxon>Eukaryota</taxon>
        <taxon>Sar</taxon>
        <taxon>Stramenopiles</taxon>
        <taxon>Ochrophyta</taxon>
        <taxon>Bacillariophyta</taxon>
        <taxon>Coscinodiscophyceae</taxon>
        <taxon>Thalassiosirophycidae</taxon>
        <taxon>Thalassiosirales</taxon>
        <taxon>Skeletonemataceae</taxon>
        <taxon>Skeletonema</taxon>
        <taxon>Skeletonema marinoi-dohrnii complex</taxon>
    </lineage>
</organism>
<feature type="transmembrane region" description="Helical" evidence="4">
    <location>
        <begin position="2062"/>
        <end position="2088"/>
    </location>
</feature>
<dbReference type="PANTHER" id="PTHR47666:SF1">
    <property type="entry name" value="PROTEIN VASCULAR ASSOCIATED DEATH 1, CHLOROPLASTIC"/>
    <property type="match status" value="1"/>
</dbReference>
<feature type="region of interest" description="Disordered" evidence="3">
    <location>
        <begin position="992"/>
        <end position="1011"/>
    </location>
</feature>
<sequence>MDHQQEDEADDQQLCDDGSILISACQSAVTHFFGHDVPEQPTQFDNDNGGGEVMGSPSEDDRSSPSKQQQLSSATTSITLPSSSSNNSLCNNSNLLLYSRARSMSPSLSTDTPLLFTCDPTILQNSNYYYESYISGGGGSEESDYWTTSGYFETSDFTAQTWLNVLQETETIRYCGAGAAILTAVIIIHPLALIGAAATAAVGASAAWAVGLFHDLDTGYQIWNHEDFGMLFWEEQTVAVIDDSLDGVDTISNITNNHTAAATATAATATTTAAIATLGSQQIIQQNEEGLRRAFLLEQEKMMQRNNALFKEEEAEESENDVQQNDDRDVITMPQHQQRQQQQRQQQSNVEKKLQSISLDETNRLIRVNSAPVKETSLSSQPRIKSSPGRSSKQQSHLLPPRQQNKATQHPTTLPPSILSTQQSLDRHYPTLEIRVVNQVQFHGLNTCEFFQVFFSDDAPYSMKEFQQKRGDVDIVYGSWNDVTDIQNLSSFQSGLLPLPPNSTRERTLTFNTLTKSYFGPAYAKATKIQRATQLSKHLLVIENQTQLSEVPFSDRFKVLERWVVEAVKNRNDGNGGRGSGGSGGGLYTCKLTVHAEVIMISHCRFEPQIRKKAAETFTDLTTGWCKLATKALEATKEQKRKRLRNEERHLFDDGTDTVVDDTSARRQIRSKKSRGATTTESELFAKHQKKFQELDDLISHGDGGIEVMHSTKAGAHSAFAEVLESPSSSSSASGLLKLRDGTVVKVARRRGGRGTSPFSRTPRKTNRRNTPLLFTCDPTILQNSNYYYESYISGGGSEESDYWTTSGYFETSDFTAQTWLNVLQETETIRYCGAGAAILTAVIIIHPLALIGAAATAAVGASAAWAVGLFHDLDTGYQIWNHEDFGMLFWEEQTVAVMDDSLDGVDTISNVTNNAAAAATATAATATTTAAIATLGSQQIIQQNEEGLRRAFLLEQEKMMQRNNALFKEEEAEESENDVQQNDDRDVITMPQHQQRQQRQRQNNVEKKLQSISLEETNRLIRVNSAPVKETSLSSTRIKSSPGRSFKQTQPHLLPPRQQNKATQHPTTLPPSILSTQQSLDRHYPTLEIRVVNQVQFHGLNTCEFFQVFFSDDAPYSMKDFQQKRGDVDIVYGSWNDVTDIQNLSSFQSGLLPLPPNSTRERTLTFNTLTKSYFGPAYAKATKIQRATQLSKHLLVIENQTQLSEVPFSDRFKVLERWVVEAVKNRNDGNGGRGGGGLYTCKLTVHAEVIMISHCRFEPQIRKKAAETFTDLTTGWCKLATKALEATKEQKRKRLRNEEQHLFNDGTDTVVDDTPARRQIRSKKSRGATTTESELFAKHQKKFQELDDLISHGDGGIEVMHSTKAGAHSAFAEVLESPSSSSSASGLLKLRDGTVVKVARRRGGRGTSPFSRTPRKTNRRSFFGFIAIYFVAECVDNAYIYHKFESLEFVRSVLGIHRALRYATISPSSKEKVQPEPESSPTSRQPANNEQQQQTSLDMKTLTLFPWIKIKIFKMAQTQTQTAEAEAEDSQETDAAAAAAAPALTCSETDALLQVKYNITEDEWDSTRGIKYVYPFLNLHLQDDDVEPYEVTSEYETFEDLTDYEACLPRVECTQVVVSGLPINAFALSFDGRAVDIGHEFLFDGRNPVTSTEVGTCTKPICQETEDLLEIQYWTGQYSYVTSSFRVEVDDGSTILHGGSGSAVLRGAPSDKRYFLNQTYACLPRDDGACYTLLIGGQNQMDHYYGYPPPSYSVLFDGQLVRRSDNWLFDSVQIGDSCKPRCNQDDESHIEFFMYDNVYSDAQEEYKYEWDLSFSSASVSGVVSQGPGISSLAHRSICIPKAKGSCSTFYISAPNITREVDWGDGPKNERVQLNPVYSLAMDNVTYRKVKWWSPDTDGDSGFGDNQTTNMGSCTVGGLCDEQTQDLFNLKFRTPAEYQELSYPIPAMPRAMINAGQIKWRFGYTIDYTPWDLRYGFSDYPNNNRGYDLDSTYGVIECVPKDGCDLSFNITPSSPSIVESYAVEKNGIHLNDTQKVGPSYDEKLMTQFGQNCITSTSTSNSLSGGAVAGIVIACAVAVGAVVFGLVWYKNRHNESSQVERGDVEVEETKEGGEEP</sequence>
<comment type="subcellular location">
    <subcellularLocation>
        <location evidence="1">Membrane</location>
    </subcellularLocation>
</comment>
<proteinExistence type="predicted"/>
<feature type="region of interest" description="Disordered" evidence="3">
    <location>
        <begin position="36"/>
        <end position="86"/>
    </location>
</feature>
<dbReference type="PANTHER" id="PTHR47666">
    <property type="entry name" value="PROTEIN VASCULAR ASSOCIATED DEATH 1, CHLOROPLASTIC"/>
    <property type="match status" value="1"/>
</dbReference>
<feature type="compositionally biased region" description="Low complexity" evidence="3">
    <location>
        <begin position="71"/>
        <end position="86"/>
    </location>
</feature>
<dbReference type="PROSITE" id="PS51778">
    <property type="entry name" value="VAST"/>
    <property type="match status" value="2"/>
</dbReference>
<feature type="compositionally biased region" description="Polar residues" evidence="3">
    <location>
        <begin position="376"/>
        <end position="412"/>
    </location>
</feature>